<gene>
    <name evidence="1" type="ORF">D7X32_32040</name>
</gene>
<keyword evidence="2" id="KW-1185">Reference proteome</keyword>
<dbReference type="AlphaFoldDB" id="A0A3A8JPI8"/>
<sequence length="249" mass="27358">MSWSEIQARFVEHLALVRLPVAVTHGGLPPEAGANIWPAGPTDPRLPCMVAMINQVEPGRPLLLDEAHPPMDCGAFYSGLSDALPERCCDYVVETERYVRDAATFMASVRHVTAPRQQGPLVFRVLADLRPDETPDLVLFWVDADQLSVIHTLANFESAEGDRVISPWGAACNSLYSLPLKELHGEGRAVLGSFDPSQRLKGHVRDLSLAVPRELFLRMVGHLEIALTATPMVARLLRGDTKREGGPTR</sequence>
<dbReference type="RefSeq" id="WP_120606371.1">
    <property type="nucleotide sequence ID" value="NZ_RAWE01000168.1"/>
</dbReference>
<dbReference type="EMBL" id="RAWE01000168">
    <property type="protein sequence ID" value="RKG97667.1"/>
    <property type="molecule type" value="Genomic_DNA"/>
</dbReference>
<evidence type="ECO:0000313" key="2">
    <source>
        <dbReference type="Proteomes" id="UP000268313"/>
    </source>
</evidence>
<dbReference type="Pfam" id="PF02596">
    <property type="entry name" value="DUF169"/>
    <property type="match status" value="1"/>
</dbReference>
<protein>
    <submittedName>
        <fullName evidence="1">Uncharacterized protein</fullName>
    </submittedName>
</protein>
<proteinExistence type="predicted"/>
<accession>A0A3A8JPI8</accession>
<organism evidence="1 2">
    <name type="scientific">Corallococcus carmarthensis</name>
    <dbReference type="NCBI Taxonomy" id="2316728"/>
    <lineage>
        <taxon>Bacteria</taxon>
        <taxon>Pseudomonadati</taxon>
        <taxon>Myxococcota</taxon>
        <taxon>Myxococcia</taxon>
        <taxon>Myxococcales</taxon>
        <taxon>Cystobacterineae</taxon>
        <taxon>Myxococcaceae</taxon>
        <taxon>Corallococcus</taxon>
    </lineage>
</organism>
<comment type="caution">
    <text evidence="1">The sequence shown here is derived from an EMBL/GenBank/DDBJ whole genome shotgun (WGS) entry which is preliminary data.</text>
</comment>
<dbReference type="OrthoDB" id="9779322at2"/>
<dbReference type="Proteomes" id="UP000268313">
    <property type="component" value="Unassembled WGS sequence"/>
</dbReference>
<dbReference type="InterPro" id="IPR003748">
    <property type="entry name" value="DUF169"/>
</dbReference>
<name>A0A3A8JPI8_9BACT</name>
<reference evidence="2" key="1">
    <citation type="submission" date="2018-09" db="EMBL/GenBank/DDBJ databases">
        <authorList>
            <person name="Livingstone P.G."/>
            <person name="Whitworth D.E."/>
        </authorList>
    </citation>
    <scope>NUCLEOTIDE SEQUENCE [LARGE SCALE GENOMIC DNA]</scope>
    <source>
        <strain evidence="2">CA043D</strain>
    </source>
</reference>
<evidence type="ECO:0000313" key="1">
    <source>
        <dbReference type="EMBL" id="RKG97667.1"/>
    </source>
</evidence>